<sequence>MTRKHSPSTGADIAAEVLDYAFSTATKGWLDEETHFRSDPTLSTPIPTLVDIFAAMRQLNTSTSEIHEPPLSLQLDLCSLAAIKHAGNFIGHLIDPLSVADEFSSLTTAKDSIEKASLLAHLRLMSHIPEEQIYAGLKPQRTTDNSIEIEQQVAPYVATLPPEKRARYLFDKLIDNATFGVVDDWPSENMMIYLHIADNYPDLLPTALKLDLLELGYVHQALIGVNFEIAQKFTDKKEEDMDHLHTTLERAIGFLEDKIKATVLPEDPSVSTLEIA</sequence>
<evidence type="ECO:0000313" key="2">
    <source>
        <dbReference type="Proteomes" id="UP000229554"/>
    </source>
</evidence>
<dbReference type="EMBL" id="PFED01000044">
    <property type="protein sequence ID" value="PJE63158.1"/>
    <property type="molecule type" value="Genomic_DNA"/>
</dbReference>
<dbReference type="AlphaFoldDB" id="A0A2M8KT97"/>
<proteinExistence type="predicted"/>
<reference evidence="2" key="1">
    <citation type="submission" date="2017-09" db="EMBL/GenBank/DDBJ databases">
        <title>Depth-based differentiation of microbial function through sediment-hosted aquifers and enrichment of novel symbionts in the deep terrestrial subsurface.</title>
        <authorList>
            <person name="Probst A.J."/>
            <person name="Ladd B."/>
            <person name="Jarett J.K."/>
            <person name="Geller-Mcgrath D.E."/>
            <person name="Sieber C.M.K."/>
            <person name="Emerson J.B."/>
            <person name="Anantharaman K."/>
            <person name="Thomas B.C."/>
            <person name="Malmstrom R."/>
            <person name="Stieglmeier M."/>
            <person name="Klingl A."/>
            <person name="Woyke T."/>
            <person name="Ryan C.M."/>
            <person name="Banfield J.F."/>
        </authorList>
    </citation>
    <scope>NUCLEOTIDE SEQUENCE [LARGE SCALE GENOMIC DNA]</scope>
</reference>
<organism evidence="1 2">
    <name type="scientific">Candidatus Roizmanbacteria bacterium CG10_big_fil_rev_8_21_14_0_10_39_6</name>
    <dbReference type="NCBI Taxonomy" id="1974853"/>
    <lineage>
        <taxon>Bacteria</taxon>
        <taxon>Candidatus Roizmaniibacteriota</taxon>
    </lineage>
</organism>
<gene>
    <name evidence="1" type="ORF">COU88_01050</name>
</gene>
<dbReference type="Proteomes" id="UP000229554">
    <property type="component" value="Unassembled WGS sequence"/>
</dbReference>
<evidence type="ECO:0000313" key="1">
    <source>
        <dbReference type="EMBL" id="PJE63158.1"/>
    </source>
</evidence>
<comment type="caution">
    <text evidence="1">The sequence shown here is derived from an EMBL/GenBank/DDBJ whole genome shotgun (WGS) entry which is preliminary data.</text>
</comment>
<protein>
    <submittedName>
        <fullName evidence="1">Uncharacterized protein</fullName>
    </submittedName>
</protein>
<name>A0A2M8KT97_9BACT</name>
<accession>A0A2M8KT97</accession>